<accession>A0ABU1GK36</accession>
<comment type="caution">
    <text evidence="1">The sequence shown here is derived from an EMBL/GenBank/DDBJ whole genome shotgun (WGS) entry which is preliminary data.</text>
</comment>
<dbReference type="Pfam" id="PF14281">
    <property type="entry name" value="PDDEXK_4"/>
    <property type="match status" value="1"/>
</dbReference>
<dbReference type="EMBL" id="JARWAL010000004">
    <property type="protein sequence ID" value="MDR5892329.1"/>
    <property type="molecule type" value="Genomic_DNA"/>
</dbReference>
<dbReference type="RefSeq" id="WP_309636128.1">
    <property type="nucleotide sequence ID" value="NZ_JARWAL010000004.1"/>
</dbReference>
<sequence>MDVERMKTLLEGAARLRRPARERTLFDIGARGYFENPTTDLLAFFLDPAAEHGFGNAVLSALLDSLPEPLQPAASERYLTRPPVREWVTSQQQRIDLVLESDRWVLAVEHKVYHGLHNDFAHYGEDLALRLSGQNSRQVLCVVLSPGGQAPSSPGWLGIRYPDFLRRLRSAAGSLYEQHGDSKWLLFLREFVIHLENLTMTDMLTDAQEQFALEHLGEIEALTKAKNDALVSLRLRLQEGLNTRLDDQGLPITSWQENWPVGPALRFAPNGWQGHSSVVIYLEPQTPKQVWVQIYIDRRNGDLAELAGKGIDCNQFDDHKIGRTTYNLYHGFSSMEWEAIEEAAASYLRAIIAMEQGWQREQLEEVQGD</sequence>
<proteinExistence type="predicted"/>
<evidence type="ECO:0000313" key="1">
    <source>
        <dbReference type="EMBL" id="MDR5892329.1"/>
    </source>
</evidence>
<evidence type="ECO:0000313" key="2">
    <source>
        <dbReference type="Proteomes" id="UP001252270"/>
    </source>
</evidence>
<reference evidence="1 2" key="1">
    <citation type="submission" date="2023-04" db="EMBL/GenBank/DDBJ databases">
        <title>A long-awaited taxogenomic arrangement of the family Halomonadaceae.</title>
        <authorList>
            <person name="De La Haba R."/>
            <person name="Chuvochina M."/>
            <person name="Wittouck S."/>
            <person name="Arahal D.R."/>
            <person name="Sanchez-Porro C."/>
            <person name="Hugenholtz P."/>
            <person name="Ventosa A."/>
        </authorList>
    </citation>
    <scope>NUCLEOTIDE SEQUENCE [LARGE SCALE GENOMIC DNA]</scope>
    <source>
        <strain evidence="1 2">DSM 17332</strain>
    </source>
</reference>
<organism evidence="1 2">
    <name type="scientific">Halomonas mongoliensis</name>
    <dbReference type="NCBI Taxonomy" id="321265"/>
    <lineage>
        <taxon>Bacteria</taxon>
        <taxon>Pseudomonadati</taxon>
        <taxon>Pseudomonadota</taxon>
        <taxon>Gammaproteobacteria</taxon>
        <taxon>Oceanospirillales</taxon>
        <taxon>Halomonadaceae</taxon>
        <taxon>Halomonas</taxon>
    </lineage>
</organism>
<protein>
    <submittedName>
        <fullName evidence="1">PD-(D/E)XK nuclease family protein</fullName>
    </submittedName>
</protein>
<name>A0ABU1GK36_9GAMM</name>
<keyword evidence="2" id="KW-1185">Reference proteome</keyword>
<gene>
    <name evidence="1" type="ORF">QC820_05830</name>
</gene>
<dbReference type="Proteomes" id="UP001252270">
    <property type="component" value="Unassembled WGS sequence"/>
</dbReference>
<dbReference type="InterPro" id="IPR029470">
    <property type="entry name" value="PDDEXK_4"/>
</dbReference>